<evidence type="ECO:0000313" key="3">
    <source>
        <dbReference type="Proteomes" id="UP000015105"/>
    </source>
</evidence>
<reference evidence="3" key="2">
    <citation type="journal article" date="2017" name="Nat. Plants">
        <title>The Aegilops tauschii genome reveals multiple impacts of transposons.</title>
        <authorList>
            <person name="Zhao G."/>
            <person name="Zou C."/>
            <person name="Li K."/>
            <person name="Wang K."/>
            <person name="Li T."/>
            <person name="Gao L."/>
            <person name="Zhang X."/>
            <person name="Wang H."/>
            <person name="Yang Z."/>
            <person name="Liu X."/>
            <person name="Jiang W."/>
            <person name="Mao L."/>
            <person name="Kong X."/>
            <person name="Jiao Y."/>
            <person name="Jia J."/>
        </authorList>
    </citation>
    <scope>NUCLEOTIDE SEQUENCE [LARGE SCALE GENOMIC DNA]</scope>
    <source>
        <strain evidence="3">cv. AL8/78</strain>
    </source>
</reference>
<protein>
    <submittedName>
        <fullName evidence="2">Uncharacterized protein</fullName>
    </submittedName>
</protein>
<reference evidence="2" key="3">
    <citation type="journal article" date="2017" name="Nature">
        <title>Genome sequence of the progenitor of the wheat D genome Aegilops tauschii.</title>
        <authorList>
            <person name="Luo M.C."/>
            <person name="Gu Y.Q."/>
            <person name="Puiu D."/>
            <person name="Wang H."/>
            <person name="Twardziok S.O."/>
            <person name="Deal K.R."/>
            <person name="Huo N."/>
            <person name="Zhu T."/>
            <person name="Wang L."/>
            <person name="Wang Y."/>
            <person name="McGuire P.E."/>
            <person name="Liu S."/>
            <person name="Long H."/>
            <person name="Ramasamy R.K."/>
            <person name="Rodriguez J.C."/>
            <person name="Van S.L."/>
            <person name="Yuan L."/>
            <person name="Wang Z."/>
            <person name="Xia Z."/>
            <person name="Xiao L."/>
            <person name="Anderson O.D."/>
            <person name="Ouyang S."/>
            <person name="Liang Y."/>
            <person name="Zimin A.V."/>
            <person name="Pertea G."/>
            <person name="Qi P."/>
            <person name="Bennetzen J.L."/>
            <person name="Dai X."/>
            <person name="Dawson M.W."/>
            <person name="Muller H.G."/>
            <person name="Kugler K."/>
            <person name="Rivarola-Duarte L."/>
            <person name="Spannagl M."/>
            <person name="Mayer K.F.X."/>
            <person name="Lu F.H."/>
            <person name="Bevan M.W."/>
            <person name="Leroy P."/>
            <person name="Li P."/>
            <person name="You F.M."/>
            <person name="Sun Q."/>
            <person name="Liu Z."/>
            <person name="Lyons E."/>
            <person name="Wicker T."/>
            <person name="Salzberg S.L."/>
            <person name="Devos K.M."/>
            <person name="Dvorak J."/>
        </authorList>
    </citation>
    <scope>NUCLEOTIDE SEQUENCE [LARGE SCALE GENOMIC DNA]</scope>
    <source>
        <strain evidence="2">cv. AL8/78</strain>
    </source>
</reference>
<dbReference type="Gramene" id="AET3Gv21213700.3">
    <property type="protein sequence ID" value="AET3Gv21213700.3"/>
    <property type="gene ID" value="AET3Gv21213700"/>
</dbReference>
<feature type="chain" id="PRO_5019193779" evidence="1">
    <location>
        <begin position="26"/>
        <end position="108"/>
    </location>
</feature>
<reference evidence="2" key="5">
    <citation type="journal article" date="2021" name="G3 (Bethesda)">
        <title>Aegilops tauschii genome assembly Aet v5.0 features greater sequence contiguity and improved annotation.</title>
        <authorList>
            <person name="Wang L."/>
            <person name="Zhu T."/>
            <person name="Rodriguez J.C."/>
            <person name="Deal K.R."/>
            <person name="Dubcovsky J."/>
            <person name="McGuire P.E."/>
            <person name="Lux T."/>
            <person name="Spannagl M."/>
            <person name="Mayer K.F.X."/>
            <person name="Baldrich P."/>
            <person name="Meyers B.C."/>
            <person name="Huo N."/>
            <person name="Gu Y.Q."/>
            <person name="Zhou H."/>
            <person name="Devos K.M."/>
            <person name="Bennetzen J.L."/>
            <person name="Unver T."/>
            <person name="Budak H."/>
            <person name="Gulick P.J."/>
            <person name="Galiba G."/>
            <person name="Kalapos B."/>
            <person name="Nelson D.R."/>
            <person name="Li P."/>
            <person name="You F.M."/>
            <person name="Luo M.C."/>
            <person name="Dvorak J."/>
        </authorList>
    </citation>
    <scope>NUCLEOTIDE SEQUENCE [LARGE SCALE GENOMIC DNA]</scope>
    <source>
        <strain evidence="2">cv. AL8/78</strain>
    </source>
</reference>
<evidence type="ECO:0000313" key="2">
    <source>
        <dbReference type="EnsemblPlants" id="AET3Gv21213700.3"/>
    </source>
</evidence>
<proteinExistence type="predicted"/>
<organism evidence="2 3">
    <name type="scientific">Aegilops tauschii subsp. strangulata</name>
    <name type="common">Goatgrass</name>
    <dbReference type="NCBI Taxonomy" id="200361"/>
    <lineage>
        <taxon>Eukaryota</taxon>
        <taxon>Viridiplantae</taxon>
        <taxon>Streptophyta</taxon>
        <taxon>Embryophyta</taxon>
        <taxon>Tracheophyta</taxon>
        <taxon>Spermatophyta</taxon>
        <taxon>Magnoliopsida</taxon>
        <taxon>Liliopsida</taxon>
        <taxon>Poales</taxon>
        <taxon>Poaceae</taxon>
        <taxon>BOP clade</taxon>
        <taxon>Pooideae</taxon>
        <taxon>Triticodae</taxon>
        <taxon>Triticeae</taxon>
        <taxon>Triticinae</taxon>
        <taxon>Aegilops</taxon>
    </lineage>
</organism>
<keyword evidence="1" id="KW-0732">Signal</keyword>
<dbReference type="AlphaFoldDB" id="A0A453GUR1"/>
<reference evidence="3" key="1">
    <citation type="journal article" date="2014" name="Science">
        <title>Ancient hybridizations among the ancestral genomes of bread wheat.</title>
        <authorList>
            <consortium name="International Wheat Genome Sequencing Consortium,"/>
            <person name="Marcussen T."/>
            <person name="Sandve S.R."/>
            <person name="Heier L."/>
            <person name="Spannagl M."/>
            <person name="Pfeifer M."/>
            <person name="Jakobsen K.S."/>
            <person name="Wulff B.B."/>
            <person name="Steuernagel B."/>
            <person name="Mayer K.F."/>
            <person name="Olsen O.A."/>
        </authorList>
    </citation>
    <scope>NUCLEOTIDE SEQUENCE [LARGE SCALE GENOMIC DNA]</scope>
    <source>
        <strain evidence="3">cv. AL8/78</strain>
    </source>
</reference>
<accession>A0A453GUR1</accession>
<reference evidence="2" key="4">
    <citation type="submission" date="2019-03" db="UniProtKB">
        <authorList>
            <consortium name="EnsemblPlants"/>
        </authorList>
    </citation>
    <scope>IDENTIFICATION</scope>
</reference>
<feature type="signal peptide" evidence="1">
    <location>
        <begin position="1"/>
        <end position="25"/>
    </location>
</feature>
<dbReference type="Proteomes" id="UP000015105">
    <property type="component" value="Chromosome 3D"/>
</dbReference>
<sequence length="108" mass="12109">MAQSWASFLLLALFSSSLLVCGSNGERVFLYPQSQKVSSIVSQRYRTAYHFQPPKNWINGMFFICLSSSSSACLLPGPSVDFLAVANQRVWSVIWFAFLVLGCCWKSK</sequence>
<evidence type="ECO:0000256" key="1">
    <source>
        <dbReference type="SAM" id="SignalP"/>
    </source>
</evidence>
<keyword evidence="3" id="KW-1185">Reference proteome</keyword>
<dbReference type="EnsemblPlants" id="AET3Gv21213700.3">
    <property type="protein sequence ID" value="AET3Gv21213700.3"/>
    <property type="gene ID" value="AET3Gv21213700"/>
</dbReference>
<name>A0A453GUR1_AEGTS</name>